<keyword evidence="2" id="KW-1185">Reference proteome</keyword>
<evidence type="ECO:0000313" key="2">
    <source>
        <dbReference type="Proteomes" id="UP001396898"/>
    </source>
</evidence>
<evidence type="ECO:0000313" key="1">
    <source>
        <dbReference type="EMBL" id="KAK8028479.1"/>
    </source>
</evidence>
<sequence>MTSIFCCGSIAAYRPQYLLHQAKFDTFIAWASYPKTSAPKSNNDEKPDMAGDPQIFAIQLVQQVNYGPLESKRYFVPIAHEPNGFVEVTEDDLIQANFKKLNSYKNYKCEVHDKFFELNVYQKDPVNKHHWRANIARPASSIDL</sequence>
<comment type="caution">
    <text evidence="1">The sequence shown here is derived from an EMBL/GenBank/DDBJ whole genome shotgun (WGS) entry which is preliminary data.</text>
</comment>
<organism evidence="1 2">
    <name type="scientific">Apiospora marii</name>
    <dbReference type="NCBI Taxonomy" id="335849"/>
    <lineage>
        <taxon>Eukaryota</taxon>
        <taxon>Fungi</taxon>
        <taxon>Dikarya</taxon>
        <taxon>Ascomycota</taxon>
        <taxon>Pezizomycotina</taxon>
        <taxon>Sordariomycetes</taxon>
        <taxon>Xylariomycetidae</taxon>
        <taxon>Amphisphaeriales</taxon>
        <taxon>Apiosporaceae</taxon>
        <taxon>Apiospora</taxon>
    </lineage>
</organism>
<proteinExistence type="predicted"/>
<reference evidence="1 2" key="1">
    <citation type="submission" date="2023-01" db="EMBL/GenBank/DDBJ databases">
        <title>Analysis of 21 Apiospora genomes using comparative genomics revels a genus with tremendous synthesis potential of carbohydrate active enzymes and secondary metabolites.</title>
        <authorList>
            <person name="Sorensen T."/>
        </authorList>
    </citation>
    <scope>NUCLEOTIDE SEQUENCE [LARGE SCALE GENOMIC DNA]</scope>
    <source>
        <strain evidence="1 2">CBS 20057</strain>
    </source>
</reference>
<protein>
    <submittedName>
        <fullName evidence="1">Uncharacterized protein</fullName>
    </submittedName>
</protein>
<dbReference type="EMBL" id="JAQQWI010000007">
    <property type="protein sequence ID" value="KAK8028479.1"/>
    <property type="molecule type" value="Genomic_DNA"/>
</dbReference>
<accession>A0ABR1S9G4</accession>
<name>A0ABR1S9G4_9PEZI</name>
<gene>
    <name evidence="1" type="ORF">PG991_005535</name>
</gene>
<dbReference type="Proteomes" id="UP001396898">
    <property type="component" value="Unassembled WGS sequence"/>
</dbReference>